<comment type="similarity">
    <text evidence="6">Belongs to the RnfG family.</text>
</comment>
<evidence type="ECO:0000256" key="4">
    <source>
        <dbReference type="ARBA" id="ARBA00022643"/>
    </source>
</evidence>
<feature type="modified residue" description="FMN phosphoryl threonine" evidence="6">
    <location>
        <position position="166"/>
    </location>
</feature>
<dbReference type="RefSeq" id="WP_070600001.1">
    <property type="nucleotide sequence ID" value="NZ_CP096649.1"/>
</dbReference>
<comment type="function">
    <text evidence="6">Part of a membrane-bound complex that couples electron transfer with translocation of ions across the membrane.</text>
</comment>
<dbReference type="AlphaFoldDB" id="A0A9E7DIC8"/>
<protein>
    <recommendedName>
        <fullName evidence="6">Ion-translocating oxidoreductase complex subunit G</fullName>
        <ecNumber evidence="6">7.-.-.-</ecNumber>
    </recommendedName>
    <alternativeName>
        <fullName evidence="6">Rnf electron transport complex subunit G</fullName>
    </alternativeName>
</protein>
<dbReference type="PANTHER" id="PTHR36118:SF1">
    <property type="entry name" value="ION-TRANSLOCATING OXIDOREDUCTASE COMPLEX SUBUNIT G"/>
    <property type="match status" value="1"/>
</dbReference>
<organism evidence="8 9">
    <name type="scientific">Fenollaria massiliensis</name>
    <dbReference type="NCBI Taxonomy" id="938288"/>
    <lineage>
        <taxon>Bacteria</taxon>
        <taxon>Bacillati</taxon>
        <taxon>Bacillota</taxon>
        <taxon>Clostridia</taxon>
        <taxon>Eubacteriales</taxon>
        <taxon>Fenollaria</taxon>
    </lineage>
</organism>
<evidence type="ECO:0000313" key="9">
    <source>
        <dbReference type="Proteomes" id="UP000831151"/>
    </source>
</evidence>
<keyword evidence="6" id="KW-0472">Membrane</keyword>
<dbReference type="InterPro" id="IPR007329">
    <property type="entry name" value="FMN-bd"/>
</dbReference>
<dbReference type="Proteomes" id="UP000831151">
    <property type="component" value="Chromosome"/>
</dbReference>
<keyword evidence="4 6" id="KW-0288">FMN</keyword>
<keyword evidence="6" id="KW-1278">Translocase</keyword>
<comment type="subunit">
    <text evidence="6">The complex is composed of six subunits: RnfA, RnfB, RnfC, RnfD, RnfE and RnfG.</text>
</comment>
<evidence type="ECO:0000259" key="7">
    <source>
        <dbReference type="SMART" id="SM00900"/>
    </source>
</evidence>
<dbReference type="KEGG" id="fms:M1R53_04785"/>
<evidence type="ECO:0000256" key="1">
    <source>
        <dbReference type="ARBA" id="ARBA00022448"/>
    </source>
</evidence>
<evidence type="ECO:0000256" key="3">
    <source>
        <dbReference type="ARBA" id="ARBA00022630"/>
    </source>
</evidence>
<keyword evidence="2 6" id="KW-0597">Phosphoprotein</keyword>
<keyword evidence="6" id="KW-1133">Transmembrane helix</keyword>
<name>A0A9E7DIC8_9FIRM</name>
<keyword evidence="3 6" id="KW-0285">Flavoprotein</keyword>
<feature type="domain" description="FMN-binding" evidence="7">
    <location>
        <begin position="96"/>
        <end position="183"/>
    </location>
</feature>
<proteinExistence type="inferred from homology"/>
<dbReference type="SMART" id="SM00900">
    <property type="entry name" value="FMN_bind"/>
    <property type="match status" value="1"/>
</dbReference>
<keyword evidence="5 6" id="KW-0249">Electron transport</keyword>
<dbReference type="Pfam" id="PF04205">
    <property type="entry name" value="FMN_bind"/>
    <property type="match status" value="1"/>
</dbReference>
<keyword evidence="6" id="KW-1003">Cell membrane</keyword>
<dbReference type="GO" id="GO:0005886">
    <property type="term" value="C:plasma membrane"/>
    <property type="evidence" value="ECO:0007669"/>
    <property type="project" value="UniProtKB-SubCell"/>
</dbReference>
<dbReference type="PIRSF" id="PIRSF006091">
    <property type="entry name" value="E_trnsport_RnfG"/>
    <property type="match status" value="1"/>
</dbReference>
<evidence type="ECO:0000256" key="6">
    <source>
        <dbReference type="HAMAP-Rule" id="MF_00479"/>
    </source>
</evidence>
<keyword evidence="9" id="KW-1185">Reference proteome</keyword>
<comment type="subcellular location">
    <subcellularLocation>
        <location evidence="6">Cell membrane</location>
        <topology evidence="6">Single-pass membrane protein</topology>
    </subcellularLocation>
</comment>
<dbReference type="EMBL" id="CP096649">
    <property type="protein sequence ID" value="UQK58559.1"/>
    <property type="molecule type" value="Genomic_DNA"/>
</dbReference>
<dbReference type="PANTHER" id="PTHR36118">
    <property type="entry name" value="ION-TRANSLOCATING OXIDOREDUCTASE COMPLEX SUBUNIT G"/>
    <property type="match status" value="1"/>
</dbReference>
<sequence>MKETIKLGLILFIIAAFSGGILSYTNSLTKPIIDEREYEETQAAFKELIPDADSFDELDAAKLESLKSENKKIQDIYEAKKDGSVIGYTFKTAGSGYGGDVVILTGIAEDKITKILVLSHKETPSLGDRIEHDEFKDQFVDKDASHELVLSKSASGEEIQAISGSTISSRATVESVNQAIDALSKLK</sequence>
<evidence type="ECO:0000256" key="2">
    <source>
        <dbReference type="ARBA" id="ARBA00022553"/>
    </source>
</evidence>
<dbReference type="HAMAP" id="MF_00479">
    <property type="entry name" value="RsxG_RnfG"/>
    <property type="match status" value="1"/>
</dbReference>
<keyword evidence="1 6" id="KW-0813">Transport</keyword>
<dbReference type="GO" id="GO:0009055">
    <property type="term" value="F:electron transfer activity"/>
    <property type="evidence" value="ECO:0007669"/>
    <property type="project" value="InterPro"/>
</dbReference>
<reference evidence="8" key="1">
    <citation type="submission" date="2022-04" db="EMBL/GenBank/DDBJ databases">
        <title>Complete genome sequences of Ezakiella coagulans and Fenollaria massiliensis.</title>
        <authorList>
            <person name="France M.T."/>
            <person name="Clifford J."/>
            <person name="Narina S."/>
            <person name="Rutt L."/>
            <person name="Ravel J."/>
        </authorList>
    </citation>
    <scope>NUCLEOTIDE SEQUENCE</scope>
    <source>
        <strain evidence="8">C0061C2</strain>
    </source>
</reference>
<gene>
    <name evidence="6" type="primary">rnfG</name>
    <name evidence="8" type="ORF">M1R53_04785</name>
</gene>
<keyword evidence="6" id="KW-0812">Transmembrane</keyword>
<dbReference type="GO" id="GO:0010181">
    <property type="term" value="F:FMN binding"/>
    <property type="evidence" value="ECO:0007669"/>
    <property type="project" value="InterPro"/>
</dbReference>
<dbReference type="NCBIfam" id="TIGR01947">
    <property type="entry name" value="rnfG"/>
    <property type="match status" value="1"/>
</dbReference>
<dbReference type="EC" id="7.-.-.-" evidence="6"/>
<dbReference type="GO" id="GO:0022900">
    <property type="term" value="P:electron transport chain"/>
    <property type="evidence" value="ECO:0007669"/>
    <property type="project" value="UniProtKB-UniRule"/>
</dbReference>
<evidence type="ECO:0000313" key="8">
    <source>
        <dbReference type="EMBL" id="UQK58559.1"/>
    </source>
</evidence>
<dbReference type="InterPro" id="IPR010209">
    <property type="entry name" value="Ion_transpt_RnfG/RsxG"/>
</dbReference>
<comment type="cofactor">
    <cofactor evidence="6">
        <name>FMN</name>
        <dbReference type="ChEBI" id="CHEBI:58210"/>
    </cofactor>
</comment>
<accession>A0A9E7DIC8</accession>
<evidence type="ECO:0000256" key="5">
    <source>
        <dbReference type="ARBA" id="ARBA00022982"/>
    </source>
</evidence>